<keyword evidence="8" id="KW-0067">ATP-binding</keyword>
<evidence type="ECO:0000256" key="10">
    <source>
        <dbReference type="ARBA" id="ARBA00038437"/>
    </source>
</evidence>
<evidence type="ECO:0000313" key="15">
    <source>
        <dbReference type="Proteomes" id="UP000280842"/>
    </source>
</evidence>
<evidence type="ECO:0000313" key="14">
    <source>
        <dbReference type="EMBL" id="RMA96974.1"/>
    </source>
</evidence>
<keyword evidence="5" id="KW-0547">Nucleotide-binding</keyword>
<keyword evidence="6" id="KW-0378">Hydrolase</keyword>
<evidence type="ECO:0000256" key="7">
    <source>
        <dbReference type="ARBA" id="ARBA00022806"/>
    </source>
</evidence>
<keyword evidence="7" id="KW-0347">Helicase</keyword>
<comment type="similarity">
    <text evidence="2">In the central section; belongs to the CRISPR-associated helicase Cas3 family.</text>
</comment>
<reference evidence="14 15" key="1">
    <citation type="submission" date="2018-10" db="EMBL/GenBank/DDBJ databases">
        <title>Genomic Encyclopedia of Archaeal and Bacterial Type Strains, Phase II (KMG-II): from individual species to whole genera.</title>
        <authorList>
            <person name="Goeker M."/>
        </authorList>
    </citation>
    <scope>NUCLEOTIDE SEQUENCE [LARGE SCALE GENOMIC DNA]</scope>
    <source>
        <strain evidence="14 15">VM1</strain>
    </source>
</reference>
<dbReference type="EMBL" id="REFO01000011">
    <property type="protein sequence ID" value="RMA96974.1"/>
    <property type="molecule type" value="Genomic_DNA"/>
</dbReference>
<organism evidence="14 15">
    <name type="scientific">Hydrogenothermus marinus</name>
    <dbReference type="NCBI Taxonomy" id="133270"/>
    <lineage>
        <taxon>Bacteria</taxon>
        <taxon>Pseudomonadati</taxon>
        <taxon>Aquificota</taxon>
        <taxon>Aquificia</taxon>
        <taxon>Aquificales</taxon>
        <taxon>Hydrogenothermaceae</taxon>
        <taxon>Hydrogenothermus</taxon>
    </lineage>
</organism>
<protein>
    <submittedName>
        <fullName evidence="14">CRISPR-associated Cas3 family helicase</fullName>
    </submittedName>
</protein>
<dbReference type="InterPro" id="IPR014001">
    <property type="entry name" value="Helicase_ATP-bd"/>
</dbReference>
<dbReference type="GO" id="GO:0004518">
    <property type="term" value="F:nuclease activity"/>
    <property type="evidence" value="ECO:0007669"/>
    <property type="project" value="UniProtKB-KW"/>
</dbReference>
<evidence type="ECO:0000256" key="6">
    <source>
        <dbReference type="ARBA" id="ARBA00022801"/>
    </source>
</evidence>
<evidence type="ECO:0000256" key="2">
    <source>
        <dbReference type="ARBA" id="ARBA00009046"/>
    </source>
</evidence>
<comment type="similarity">
    <text evidence="1">In the N-terminal section; belongs to the CRISPR-associated nuclease Cas3-HD family.</text>
</comment>
<dbReference type="CDD" id="cd09641">
    <property type="entry name" value="Cas3''_I"/>
    <property type="match status" value="1"/>
</dbReference>
<comment type="similarity">
    <text evidence="10">Belongs to the DEAD box helicase family.</text>
</comment>
<dbReference type="PANTHER" id="PTHR47959">
    <property type="entry name" value="ATP-DEPENDENT RNA HELICASE RHLE-RELATED"/>
    <property type="match status" value="1"/>
</dbReference>
<sequence length="764" mass="89685">MNEVYAKIYFQEGKPIPETLKEHTENLLNELKRLRKLYEKDINTDEKFWESLKLACLFHDIGKISSLFQNKIKKILKEKQEIPKDLKKEIPHNYLSGIVFYSDDIKKLLKELGLKDYRKSIFYAVVFHHDRNIDFTEDYLKEVLEKDISKKIGFLNWLKNYGIKIENINVEKADILFSKITEYKNNSNSKVKDLKKDKFFILLKGLLHRIDHSASAHLPVEEERIYNVEQNLHFFIKNKKNSTLKPFQEKAKDLRDKNVLLTASTGMGKTEFAINWIGDNKAFYTLPVRVSVNAMYERFKEVFEEDKEKIGLLHSDSIFYGLKSLEKEEKDLEIEEHIIRTQTTRQFSMPITISTADQLFTSVLKYPGFEKIYATLSYSKIVLDEPQSYSPDTLAIIIKGLQEISKLGGKFCLMSATIHPFIKEYLKDIDNLIQLEAVFDKRKKHKIKLLDTSIDDEKILNKILDLYNEGKKVLIISNTVKKSQEIYKRLKEISMDNANIKLLHSLFIKKDRAEKEKQIKADFEKDQPVIWITTQLVEASLDIDYDVLFTEIATLDSLIQRIGRIYRKEGRTITEEDKPNIYILTENPSDKGKIYNKDIVNLTKDALQKYNEKILSDEEKQNLIEEVFDIKKIKDTNFYKTFEKNLKLLEYGYESESKSEAQRIFREILNVDVIPEKVYQENLDLIENLIEKILDKSTNKIEKLLNIQKLNSFTLSVPFFRIKEKPTLITSSKIRQKIFSVNIDYDNELGLRIDKEKAELGEIL</sequence>
<evidence type="ECO:0000259" key="11">
    <source>
        <dbReference type="PROSITE" id="PS51192"/>
    </source>
</evidence>
<keyword evidence="3" id="KW-0540">Nuclease</keyword>
<evidence type="ECO:0000256" key="5">
    <source>
        <dbReference type="ARBA" id="ARBA00022741"/>
    </source>
</evidence>
<dbReference type="InterPro" id="IPR006474">
    <property type="entry name" value="Helicase_Cas3_CRISPR-ass_core"/>
</dbReference>
<dbReference type="Gene3D" id="1.10.3210.30">
    <property type="match status" value="1"/>
</dbReference>
<dbReference type="AlphaFoldDB" id="A0A3M0BKM6"/>
<dbReference type="Pfam" id="PF18019">
    <property type="entry name" value="Cas3_HD"/>
    <property type="match status" value="1"/>
</dbReference>
<dbReference type="InterPro" id="IPR027417">
    <property type="entry name" value="P-loop_NTPase"/>
</dbReference>
<dbReference type="PROSITE" id="PS51643">
    <property type="entry name" value="HD_CAS3"/>
    <property type="match status" value="1"/>
</dbReference>
<dbReference type="GO" id="GO:0003676">
    <property type="term" value="F:nucleic acid binding"/>
    <property type="evidence" value="ECO:0007669"/>
    <property type="project" value="InterPro"/>
</dbReference>
<dbReference type="OrthoDB" id="9810236at2"/>
<dbReference type="PROSITE" id="PS51192">
    <property type="entry name" value="HELICASE_ATP_BIND_1"/>
    <property type="match status" value="1"/>
</dbReference>
<evidence type="ECO:0000256" key="9">
    <source>
        <dbReference type="ARBA" id="ARBA00023118"/>
    </source>
</evidence>
<dbReference type="PROSITE" id="PS51194">
    <property type="entry name" value="HELICASE_CTER"/>
    <property type="match status" value="1"/>
</dbReference>
<dbReference type="NCBIfam" id="TIGR01596">
    <property type="entry name" value="cas3_HD"/>
    <property type="match status" value="1"/>
</dbReference>
<keyword evidence="9" id="KW-0051">Antiviral defense</keyword>
<comment type="caution">
    <text evidence="14">The sequence shown here is derived from an EMBL/GenBank/DDBJ whole genome shotgun (WGS) entry which is preliminary data.</text>
</comment>
<dbReference type="InterPro" id="IPR038257">
    <property type="entry name" value="CRISPR-assoc_Cas3_HD_sf"/>
</dbReference>
<dbReference type="GO" id="GO:0005524">
    <property type="term" value="F:ATP binding"/>
    <property type="evidence" value="ECO:0007669"/>
    <property type="project" value="UniProtKB-KW"/>
</dbReference>
<evidence type="ECO:0000256" key="3">
    <source>
        <dbReference type="ARBA" id="ARBA00022722"/>
    </source>
</evidence>
<accession>A0A3M0BKM6</accession>
<dbReference type="SMART" id="SM00487">
    <property type="entry name" value="DEXDc"/>
    <property type="match status" value="1"/>
</dbReference>
<dbReference type="InterPro" id="IPR006483">
    <property type="entry name" value="CRISPR-assoc_Cas3_HD"/>
</dbReference>
<dbReference type="GO" id="GO:0005829">
    <property type="term" value="C:cytosol"/>
    <property type="evidence" value="ECO:0007669"/>
    <property type="project" value="TreeGrafter"/>
</dbReference>
<dbReference type="GO" id="GO:0046872">
    <property type="term" value="F:metal ion binding"/>
    <property type="evidence" value="ECO:0007669"/>
    <property type="project" value="UniProtKB-KW"/>
</dbReference>
<dbReference type="InterPro" id="IPR050079">
    <property type="entry name" value="DEAD_box_RNA_helicase"/>
</dbReference>
<proteinExistence type="inferred from homology"/>
<dbReference type="Proteomes" id="UP000280842">
    <property type="component" value="Unassembled WGS sequence"/>
</dbReference>
<dbReference type="InterPro" id="IPR001650">
    <property type="entry name" value="Helicase_C-like"/>
</dbReference>
<keyword evidence="4" id="KW-0479">Metal-binding</keyword>
<evidence type="ECO:0000256" key="1">
    <source>
        <dbReference type="ARBA" id="ARBA00006847"/>
    </source>
</evidence>
<dbReference type="NCBIfam" id="TIGR01587">
    <property type="entry name" value="cas3_core"/>
    <property type="match status" value="1"/>
</dbReference>
<dbReference type="Gene3D" id="3.40.50.300">
    <property type="entry name" value="P-loop containing nucleotide triphosphate hydrolases"/>
    <property type="match status" value="2"/>
</dbReference>
<feature type="domain" description="Helicase ATP-binding" evidence="11">
    <location>
        <begin position="250"/>
        <end position="436"/>
    </location>
</feature>
<name>A0A3M0BKM6_9AQUI</name>
<dbReference type="GO" id="GO:0016787">
    <property type="term" value="F:hydrolase activity"/>
    <property type="evidence" value="ECO:0007669"/>
    <property type="project" value="UniProtKB-KW"/>
</dbReference>
<dbReference type="GO" id="GO:0051607">
    <property type="term" value="P:defense response to virus"/>
    <property type="evidence" value="ECO:0007669"/>
    <property type="project" value="UniProtKB-KW"/>
</dbReference>
<evidence type="ECO:0000256" key="4">
    <source>
        <dbReference type="ARBA" id="ARBA00022723"/>
    </source>
</evidence>
<evidence type="ECO:0000259" key="13">
    <source>
        <dbReference type="PROSITE" id="PS51643"/>
    </source>
</evidence>
<dbReference type="Pfam" id="PF22590">
    <property type="entry name" value="Cas3-like_C_2"/>
    <property type="match status" value="1"/>
</dbReference>
<dbReference type="PANTHER" id="PTHR47959:SF16">
    <property type="entry name" value="CRISPR-ASSOCIATED NUCLEASE_HELICASE CAS3-RELATED"/>
    <property type="match status" value="1"/>
</dbReference>
<feature type="domain" description="HD Cas3-type" evidence="13">
    <location>
        <begin position="13"/>
        <end position="213"/>
    </location>
</feature>
<dbReference type="GO" id="GO:0003724">
    <property type="term" value="F:RNA helicase activity"/>
    <property type="evidence" value="ECO:0007669"/>
    <property type="project" value="TreeGrafter"/>
</dbReference>
<keyword evidence="15" id="KW-1185">Reference proteome</keyword>
<dbReference type="InterPro" id="IPR054712">
    <property type="entry name" value="Cas3-like_dom"/>
</dbReference>
<dbReference type="SMART" id="SM00490">
    <property type="entry name" value="HELICc"/>
    <property type="match status" value="1"/>
</dbReference>
<gene>
    <name evidence="14" type="ORF">CLV39_0626</name>
</gene>
<feature type="domain" description="Helicase C-terminal" evidence="12">
    <location>
        <begin position="458"/>
        <end position="628"/>
    </location>
</feature>
<dbReference type="SUPFAM" id="SSF52540">
    <property type="entry name" value="P-loop containing nucleoside triphosphate hydrolases"/>
    <property type="match status" value="1"/>
</dbReference>
<dbReference type="InterPro" id="IPR011545">
    <property type="entry name" value="DEAD/DEAH_box_helicase_dom"/>
</dbReference>
<evidence type="ECO:0000256" key="8">
    <source>
        <dbReference type="ARBA" id="ARBA00022840"/>
    </source>
</evidence>
<dbReference type="Pfam" id="PF00270">
    <property type="entry name" value="DEAD"/>
    <property type="match status" value="1"/>
</dbReference>
<evidence type="ECO:0000259" key="12">
    <source>
        <dbReference type="PROSITE" id="PS51194"/>
    </source>
</evidence>